<dbReference type="InterPro" id="IPR015500">
    <property type="entry name" value="Peptidase_S8_subtilisin-rel"/>
</dbReference>
<comment type="caution">
    <text evidence="8">The sequence shown here is derived from an EMBL/GenBank/DDBJ whole genome shotgun (WGS) entry which is preliminary data.</text>
</comment>
<evidence type="ECO:0000313" key="8">
    <source>
        <dbReference type="EMBL" id="GIM76377.1"/>
    </source>
</evidence>
<name>A0A919VUK2_9ACTN</name>
<keyword evidence="9" id="KW-1185">Reference proteome</keyword>
<proteinExistence type="inferred from homology"/>
<dbReference type="Gene3D" id="3.30.1330.60">
    <property type="entry name" value="OmpA-like domain"/>
    <property type="match status" value="1"/>
</dbReference>
<dbReference type="InterPro" id="IPR036737">
    <property type="entry name" value="OmpA-like_sf"/>
</dbReference>
<dbReference type="Proteomes" id="UP000681340">
    <property type="component" value="Unassembled WGS sequence"/>
</dbReference>
<feature type="active site" description="Charge relay system" evidence="5">
    <location>
        <position position="497"/>
    </location>
</feature>
<dbReference type="PRINTS" id="PR00723">
    <property type="entry name" value="SUBTILISIN"/>
</dbReference>
<dbReference type="InterPro" id="IPR050131">
    <property type="entry name" value="Peptidase_S8_subtilisin-like"/>
</dbReference>
<evidence type="ECO:0000256" key="4">
    <source>
        <dbReference type="ARBA" id="ARBA00022825"/>
    </source>
</evidence>
<dbReference type="Pfam" id="PF00082">
    <property type="entry name" value="Peptidase_S8"/>
    <property type="match status" value="1"/>
</dbReference>
<dbReference type="InterPro" id="IPR000209">
    <property type="entry name" value="Peptidase_S8/S53_dom"/>
</dbReference>
<dbReference type="EMBL" id="BOQL01000062">
    <property type="protein sequence ID" value="GIM76377.1"/>
    <property type="molecule type" value="Genomic_DNA"/>
</dbReference>
<dbReference type="PROSITE" id="PS00138">
    <property type="entry name" value="SUBTILASE_SER"/>
    <property type="match status" value="1"/>
</dbReference>
<reference evidence="8" key="1">
    <citation type="submission" date="2021-03" db="EMBL/GenBank/DDBJ databases">
        <title>Whole genome shotgun sequence of Actinoplanes auranticolor NBRC 12245.</title>
        <authorList>
            <person name="Komaki H."/>
            <person name="Tamura T."/>
        </authorList>
    </citation>
    <scope>NUCLEOTIDE SEQUENCE</scope>
    <source>
        <strain evidence="8">NBRC 12245</strain>
    </source>
</reference>
<evidence type="ECO:0000256" key="2">
    <source>
        <dbReference type="ARBA" id="ARBA00022670"/>
    </source>
</evidence>
<dbReference type="GO" id="GO:0006508">
    <property type="term" value="P:proteolysis"/>
    <property type="evidence" value="ECO:0007669"/>
    <property type="project" value="UniProtKB-KW"/>
</dbReference>
<dbReference type="GO" id="GO:0004252">
    <property type="term" value="F:serine-type endopeptidase activity"/>
    <property type="evidence" value="ECO:0007669"/>
    <property type="project" value="UniProtKB-UniRule"/>
</dbReference>
<protein>
    <recommendedName>
        <fullName evidence="7">Peptidase S8/S53 domain-containing protein</fullName>
    </recommendedName>
</protein>
<evidence type="ECO:0000313" key="9">
    <source>
        <dbReference type="Proteomes" id="UP000681340"/>
    </source>
</evidence>
<evidence type="ECO:0000259" key="7">
    <source>
        <dbReference type="Pfam" id="PF00082"/>
    </source>
</evidence>
<dbReference type="SUPFAM" id="SSF52743">
    <property type="entry name" value="Subtilisin-like"/>
    <property type="match status" value="1"/>
</dbReference>
<sequence>MDPAMRELLRRTGRRGEIEAVMRLAAPGLTIPGVRVVAAFGDVVTCRMSAGAATRVHADPRCVSLKASRPLGPEPSAGDAGTAPPQPLPTDFRRPAGLPFTGAGVVVGVVDWDYAFAHPAFRRPGPEPATRLLALWDQRGGRSGLSPEPFGYGRRFDAARLDAALRRPDPYEDLAYSLKPGGHGTHVADILAGSAADGPSGVAPGADLVFVHLADRNTGGLNTLGDSVRILEGIAFVLGMATGACVINLSAGAISGPHNGGTLIERALDNLLRERPGTCAVQSGGNYGDRPVHVQGRVGAGRTVAVTLHTHPDDATMNEVELWYAGADTFAIRVVSPAGGRSPWTLPGRRQVIGDPDHPAGLLYHRAREPNTGDNHVDLFLQPWAPAGEWTIEAYGVRVRDGTFHGWVERDEACPHCQATFTGDLVSSRVTIGTLATSHLPVIVGACNGHRPEHPVAPFSSRGPTRDQRVKPDVVGPGQEVLAANAPEGWTRKSGTSMASPYVAGAAALCLEALPGAPATRIRELLRAAAVPVTAGPSDPCSQGAGFLDLTKLTALLRRTQEPKMTAESPDELYERFLAGAGCPAGYTVVALPGQPAAVWPAEGDRLIRVLFGWPGRGRSTALTAPPAFDRAGPPGEPHGPGYYAPVTGDGPPRRILDGHGRMPPGQLLLRPEPAAEQTGQSTPDHVTAARGAWKDLKLPTGVDIRDISQTPSRLLHKFVLSAWTNSANDVYVAKRANHSEATLFTALYHEAQHIRQFREHHVARPSSYAQMMLFEIDAYIRTAWWCQGNSDSDVRKYAEQMRKAAMEFTSEYLAGWQHRAAEKRFRDFLIGKEYLPKHTEMPDLYEPPTAKSAESAEVAPAMVIAAAGLGIATFEALKEYVFDGDFKVVSAPAYYMHQSGPTGLTVQRKTFLLPVHAVHNLLSQQEFWLEIILDYDGMNIQHVAIHEQRDRSSSLLTGNFTITLTPGPATPENEPVAAIAYEIDGVWDPVGPGEWHFRGTLVVDAAGNLQIRGFQADDRKVGLGTPIASGGGPVPIRRKGGAGHNVFFAPDSATMTEDADRELWAWRNDIDKAAPGALKVIAAGQAPFRMAGHASTTGTVEHNLRLAEQRVATVISRLRKIFGSGTQVTTVEPGELGAATADGQEAPGERRVEIEVEYEYFEL</sequence>
<dbReference type="InterPro" id="IPR023828">
    <property type="entry name" value="Peptidase_S8_Ser-AS"/>
</dbReference>
<evidence type="ECO:0000256" key="3">
    <source>
        <dbReference type="ARBA" id="ARBA00022801"/>
    </source>
</evidence>
<keyword evidence="4 5" id="KW-0720">Serine protease</keyword>
<organism evidence="8 9">
    <name type="scientific">Actinoplanes auranticolor</name>
    <dbReference type="NCBI Taxonomy" id="47988"/>
    <lineage>
        <taxon>Bacteria</taxon>
        <taxon>Bacillati</taxon>
        <taxon>Actinomycetota</taxon>
        <taxon>Actinomycetes</taxon>
        <taxon>Micromonosporales</taxon>
        <taxon>Micromonosporaceae</taxon>
        <taxon>Actinoplanes</taxon>
    </lineage>
</organism>
<feature type="active site" description="Charge relay system" evidence="5">
    <location>
        <position position="183"/>
    </location>
</feature>
<feature type="region of interest" description="Disordered" evidence="6">
    <location>
        <begin position="66"/>
        <end position="95"/>
    </location>
</feature>
<gene>
    <name evidence="8" type="ORF">Aau02nite_70550</name>
</gene>
<accession>A0A919VUK2</accession>
<comment type="similarity">
    <text evidence="1 5">Belongs to the peptidase S8 family.</text>
</comment>
<dbReference type="Gene3D" id="3.40.50.200">
    <property type="entry name" value="Peptidase S8/S53 domain"/>
    <property type="match status" value="1"/>
</dbReference>
<dbReference type="PANTHER" id="PTHR43806">
    <property type="entry name" value="PEPTIDASE S8"/>
    <property type="match status" value="1"/>
</dbReference>
<dbReference type="Gene3D" id="2.60.120.1290">
    <property type="match status" value="1"/>
</dbReference>
<evidence type="ECO:0000256" key="5">
    <source>
        <dbReference type="PROSITE-ProRule" id="PRU01240"/>
    </source>
</evidence>
<evidence type="ECO:0000256" key="1">
    <source>
        <dbReference type="ARBA" id="ARBA00011073"/>
    </source>
</evidence>
<feature type="domain" description="Peptidase S8/S53" evidence="7">
    <location>
        <begin position="102"/>
        <end position="544"/>
    </location>
</feature>
<dbReference type="InterPro" id="IPR036852">
    <property type="entry name" value="Peptidase_S8/S53_dom_sf"/>
</dbReference>
<dbReference type="PROSITE" id="PS51892">
    <property type="entry name" value="SUBTILASE"/>
    <property type="match status" value="1"/>
</dbReference>
<evidence type="ECO:0000256" key="6">
    <source>
        <dbReference type="SAM" id="MobiDB-lite"/>
    </source>
</evidence>
<dbReference type="SUPFAM" id="SSF103088">
    <property type="entry name" value="OmpA-like"/>
    <property type="match status" value="1"/>
</dbReference>
<dbReference type="AlphaFoldDB" id="A0A919VUK2"/>
<feature type="active site" description="Charge relay system" evidence="5">
    <location>
        <position position="111"/>
    </location>
</feature>
<dbReference type="PANTHER" id="PTHR43806:SF11">
    <property type="entry name" value="CEREVISIN-RELATED"/>
    <property type="match status" value="1"/>
</dbReference>
<keyword evidence="2 5" id="KW-0645">Protease</keyword>
<keyword evidence="3 5" id="KW-0378">Hydrolase</keyword>